<protein>
    <submittedName>
        <fullName evidence="1">Uncharacterized protein</fullName>
    </submittedName>
</protein>
<accession>A0A0F8XJV7</accession>
<name>A0A0F8XJV7_9ZZZZ</name>
<proteinExistence type="predicted"/>
<dbReference type="AlphaFoldDB" id="A0A0F8XJV7"/>
<reference evidence="1" key="1">
    <citation type="journal article" date="2015" name="Nature">
        <title>Complex archaea that bridge the gap between prokaryotes and eukaryotes.</title>
        <authorList>
            <person name="Spang A."/>
            <person name="Saw J.H."/>
            <person name="Jorgensen S.L."/>
            <person name="Zaremba-Niedzwiedzka K."/>
            <person name="Martijn J."/>
            <person name="Lind A.E."/>
            <person name="van Eijk R."/>
            <person name="Schleper C."/>
            <person name="Guy L."/>
            <person name="Ettema T.J."/>
        </authorList>
    </citation>
    <scope>NUCLEOTIDE SEQUENCE</scope>
</reference>
<dbReference type="EMBL" id="LAZR01058775">
    <property type="protein sequence ID" value="KKK69188.1"/>
    <property type="molecule type" value="Genomic_DNA"/>
</dbReference>
<organism evidence="1">
    <name type="scientific">marine sediment metagenome</name>
    <dbReference type="NCBI Taxonomy" id="412755"/>
    <lineage>
        <taxon>unclassified sequences</taxon>
        <taxon>metagenomes</taxon>
        <taxon>ecological metagenomes</taxon>
    </lineage>
</organism>
<evidence type="ECO:0000313" key="1">
    <source>
        <dbReference type="EMBL" id="KKK69188.1"/>
    </source>
</evidence>
<comment type="caution">
    <text evidence="1">The sequence shown here is derived from an EMBL/GenBank/DDBJ whole genome shotgun (WGS) entry which is preliminary data.</text>
</comment>
<gene>
    <name evidence="1" type="ORF">LCGC14_2936560</name>
</gene>
<feature type="non-terminal residue" evidence="1">
    <location>
        <position position="66"/>
    </location>
</feature>
<sequence>MLVVDNGDAIRGIAEVATQLDFTVNGFVGTTPTQLADGQMANTETDMYLSGANSIVIASVTVTNTD</sequence>